<dbReference type="PROSITE" id="PS51918">
    <property type="entry name" value="RADICAL_SAM"/>
    <property type="match status" value="1"/>
</dbReference>
<gene>
    <name evidence="7" type="ORF">Pa4123_51490</name>
</gene>
<feature type="region of interest" description="Disordered" evidence="5">
    <location>
        <begin position="385"/>
        <end position="404"/>
    </location>
</feature>
<dbReference type="Pfam" id="PF04055">
    <property type="entry name" value="Radical_SAM"/>
    <property type="match status" value="1"/>
</dbReference>
<dbReference type="InterPro" id="IPR007197">
    <property type="entry name" value="rSAM"/>
</dbReference>
<dbReference type="InterPro" id="IPR013785">
    <property type="entry name" value="Aldolase_TIM"/>
</dbReference>
<dbReference type="CDD" id="cd01335">
    <property type="entry name" value="Radical_SAM"/>
    <property type="match status" value="1"/>
</dbReference>
<dbReference type="InterPro" id="IPR058240">
    <property type="entry name" value="rSAM_sf"/>
</dbReference>
<keyword evidence="4" id="KW-0411">Iron-sulfur</keyword>
<proteinExistence type="predicted"/>
<dbReference type="SFLD" id="SFLDG01386">
    <property type="entry name" value="main_SPASM_domain-containing"/>
    <property type="match status" value="1"/>
</dbReference>
<evidence type="ECO:0000313" key="7">
    <source>
        <dbReference type="EMBL" id="GLH99873.1"/>
    </source>
</evidence>
<evidence type="ECO:0000256" key="5">
    <source>
        <dbReference type="SAM" id="MobiDB-lite"/>
    </source>
</evidence>
<dbReference type="Gene3D" id="3.20.20.70">
    <property type="entry name" value="Aldolase class I"/>
    <property type="match status" value="1"/>
</dbReference>
<dbReference type="SFLD" id="SFLDG01067">
    <property type="entry name" value="SPASM/twitch_domain_containing"/>
    <property type="match status" value="1"/>
</dbReference>
<protein>
    <submittedName>
        <fullName evidence="7">Radical SAM protein</fullName>
    </submittedName>
</protein>
<feature type="domain" description="Radical SAM core" evidence="6">
    <location>
        <begin position="8"/>
        <end position="229"/>
    </location>
</feature>
<dbReference type="SFLD" id="SFLDS00029">
    <property type="entry name" value="Radical_SAM"/>
    <property type="match status" value="1"/>
</dbReference>
<evidence type="ECO:0000313" key="8">
    <source>
        <dbReference type="Proteomes" id="UP001144280"/>
    </source>
</evidence>
<keyword evidence="1" id="KW-0949">S-adenosyl-L-methionine</keyword>
<name>A0ABQ5QZ86_9ACTN</name>
<keyword evidence="2" id="KW-0479">Metal-binding</keyword>
<feature type="compositionally biased region" description="Pro residues" evidence="5">
    <location>
        <begin position="395"/>
        <end position="404"/>
    </location>
</feature>
<comment type="caution">
    <text evidence="7">The sequence shown here is derived from an EMBL/GenBank/DDBJ whole genome shotgun (WGS) entry which is preliminary data.</text>
</comment>
<dbReference type="Proteomes" id="UP001144280">
    <property type="component" value="Unassembled WGS sequence"/>
</dbReference>
<evidence type="ECO:0000256" key="4">
    <source>
        <dbReference type="ARBA" id="ARBA00023014"/>
    </source>
</evidence>
<dbReference type="SFLD" id="SFLDG01072">
    <property type="entry name" value="dehydrogenase_like"/>
    <property type="match status" value="1"/>
</dbReference>
<evidence type="ECO:0000256" key="2">
    <source>
        <dbReference type="ARBA" id="ARBA00022723"/>
    </source>
</evidence>
<evidence type="ECO:0000256" key="3">
    <source>
        <dbReference type="ARBA" id="ARBA00023004"/>
    </source>
</evidence>
<dbReference type="PANTHER" id="PTHR43273">
    <property type="entry name" value="ANAEROBIC SULFATASE-MATURATING ENZYME HOMOLOG ASLB-RELATED"/>
    <property type="match status" value="1"/>
</dbReference>
<keyword evidence="8" id="KW-1185">Reference proteome</keyword>
<dbReference type="EMBL" id="BSDI01000029">
    <property type="protein sequence ID" value="GLH99873.1"/>
    <property type="molecule type" value="Genomic_DNA"/>
</dbReference>
<keyword evidence="3" id="KW-0408">Iron</keyword>
<sequence length="404" mass="44217">MELLDSLTDGFGIVLVQPTTRCNIDCAYCYLPGRDRINRMPVEVAEAVAHGIAAQGAPHVVVGWHAGEPLATGRAYFQQLLPPFEALRQSGVITHSVQTNATLINDQWCDLFAEYGIAVGVSIDGPGAMNSARRDWQRRDTFDRAMRGITLLKAHKIPVTVLTVVTAATVDRPQELLGFLGEIAAAVGFLFEERDNANCDRDRPTVTFDQAVAFWREVIAYLRSNPGLRVREIADIARFLKYQEPALRLDLIPTIAFNGDVVVAGPELAGAPAPEYGNFVVGNVLTTPLPKIMEQVRNVDYVRRFATGLANCKSRCSFWDYCGGGCTASKRWFEHGQLEATETTFCRNRIQAPVMALLSVIEEEGLHVDTLGGTTNELRRIAGDARQRPAGSLAPPVPTPGGIR</sequence>
<reference evidence="7" key="1">
    <citation type="submission" date="2022-12" db="EMBL/GenBank/DDBJ databases">
        <title>New Phytohabitans aurantiacus sp. RD004123 nov., an actinomycete isolated from soil.</title>
        <authorList>
            <person name="Triningsih D.W."/>
            <person name="Harunari E."/>
            <person name="Igarashi Y."/>
        </authorList>
    </citation>
    <scope>NUCLEOTIDE SEQUENCE</scope>
    <source>
        <strain evidence="7">RD004123</strain>
    </source>
</reference>
<accession>A0ABQ5QZ86</accession>
<evidence type="ECO:0000259" key="6">
    <source>
        <dbReference type="PROSITE" id="PS51918"/>
    </source>
</evidence>
<dbReference type="PANTHER" id="PTHR43273:SF8">
    <property type="entry name" value="RADICAL SAM DOMAIN PROTEIN"/>
    <property type="match status" value="1"/>
</dbReference>
<dbReference type="RefSeq" id="WP_281899823.1">
    <property type="nucleotide sequence ID" value="NZ_BSDI01000029.1"/>
</dbReference>
<organism evidence="7 8">
    <name type="scientific">Phytohabitans aurantiacus</name>
    <dbReference type="NCBI Taxonomy" id="3016789"/>
    <lineage>
        <taxon>Bacteria</taxon>
        <taxon>Bacillati</taxon>
        <taxon>Actinomycetota</taxon>
        <taxon>Actinomycetes</taxon>
        <taxon>Micromonosporales</taxon>
        <taxon>Micromonosporaceae</taxon>
    </lineage>
</organism>
<dbReference type="InterPro" id="IPR023867">
    <property type="entry name" value="Sulphatase_maturase_rSAM"/>
</dbReference>
<dbReference type="SUPFAM" id="SSF102114">
    <property type="entry name" value="Radical SAM enzymes"/>
    <property type="match status" value="1"/>
</dbReference>
<evidence type="ECO:0000256" key="1">
    <source>
        <dbReference type="ARBA" id="ARBA00022691"/>
    </source>
</evidence>